<dbReference type="GO" id="GO:0005524">
    <property type="term" value="F:ATP binding"/>
    <property type="evidence" value="ECO:0007669"/>
    <property type="project" value="InterPro"/>
</dbReference>
<dbReference type="PROSITE" id="PS50011">
    <property type="entry name" value="PROTEIN_KINASE_DOM"/>
    <property type="match status" value="1"/>
</dbReference>
<feature type="domain" description="Protein kinase" evidence="2">
    <location>
        <begin position="158"/>
        <end position="217"/>
    </location>
</feature>
<keyword evidence="1" id="KW-0472">Membrane</keyword>
<comment type="caution">
    <text evidence="4">The sequence shown here is derived from an EMBL/GenBank/DDBJ whole genome shotgun (WGS) entry which is preliminary data.</text>
</comment>
<dbReference type="SMART" id="SM00473">
    <property type="entry name" value="PAN_AP"/>
    <property type="match status" value="1"/>
</dbReference>
<dbReference type="InterPro" id="IPR011009">
    <property type="entry name" value="Kinase-like_dom_sf"/>
</dbReference>
<name>A0AA88E6J7_FICCA</name>
<dbReference type="EMBL" id="BTGU01000204">
    <property type="protein sequence ID" value="GMN64979.1"/>
    <property type="molecule type" value="Genomic_DNA"/>
</dbReference>
<evidence type="ECO:0000313" key="4">
    <source>
        <dbReference type="EMBL" id="GMN64979.1"/>
    </source>
</evidence>
<dbReference type="PANTHER" id="PTHR32444">
    <property type="entry name" value="BULB-TYPE LECTIN DOMAIN-CONTAINING PROTEIN"/>
    <property type="match status" value="1"/>
</dbReference>
<dbReference type="AlphaFoldDB" id="A0AA88E6J7"/>
<keyword evidence="1" id="KW-1133">Transmembrane helix</keyword>
<organism evidence="4 5">
    <name type="scientific">Ficus carica</name>
    <name type="common">Common fig</name>
    <dbReference type="NCBI Taxonomy" id="3494"/>
    <lineage>
        <taxon>Eukaryota</taxon>
        <taxon>Viridiplantae</taxon>
        <taxon>Streptophyta</taxon>
        <taxon>Embryophyta</taxon>
        <taxon>Tracheophyta</taxon>
        <taxon>Spermatophyta</taxon>
        <taxon>Magnoliopsida</taxon>
        <taxon>eudicotyledons</taxon>
        <taxon>Gunneridae</taxon>
        <taxon>Pentapetalae</taxon>
        <taxon>rosids</taxon>
        <taxon>fabids</taxon>
        <taxon>Rosales</taxon>
        <taxon>Moraceae</taxon>
        <taxon>Ficeae</taxon>
        <taxon>Ficus</taxon>
    </lineage>
</organism>
<accession>A0AA88E6J7</accession>
<reference evidence="4" key="1">
    <citation type="submission" date="2023-07" db="EMBL/GenBank/DDBJ databases">
        <title>draft genome sequence of fig (Ficus carica).</title>
        <authorList>
            <person name="Takahashi T."/>
            <person name="Nishimura K."/>
        </authorList>
    </citation>
    <scope>NUCLEOTIDE SEQUENCE</scope>
</reference>
<dbReference type="PROSITE" id="PS50948">
    <property type="entry name" value="PAN"/>
    <property type="match status" value="1"/>
</dbReference>
<sequence>MDWSNGCIRIKPLSHEEKDKDGFINLSGLKLPDTTHTWVNWSMNLKECMAICLSDCSCTANTNSDISGEGSGCAIWYGDLIDLRHSPNGGQDLFIQMPRSELGNADNKMRTVTVVAVIGGVSGMLLLGFFICRRGSREEDLELPLFSLSSLTAATQNFSPYNKLGEGGFGPVYRGRLEDGQEIAVKRLSISSKQGVQKRNCWFMSICPTMPRLVHFW</sequence>
<evidence type="ECO:0000259" key="2">
    <source>
        <dbReference type="PROSITE" id="PS50011"/>
    </source>
</evidence>
<feature type="domain" description="Apple" evidence="3">
    <location>
        <begin position="7"/>
        <end position="98"/>
    </location>
</feature>
<keyword evidence="5" id="KW-1185">Reference proteome</keyword>
<dbReference type="Gene3D" id="3.30.200.20">
    <property type="entry name" value="Phosphorylase Kinase, domain 1"/>
    <property type="match status" value="1"/>
</dbReference>
<evidence type="ECO:0000256" key="1">
    <source>
        <dbReference type="SAM" id="Phobius"/>
    </source>
</evidence>
<dbReference type="Pfam" id="PF08276">
    <property type="entry name" value="PAN_2"/>
    <property type="match status" value="1"/>
</dbReference>
<feature type="transmembrane region" description="Helical" evidence="1">
    <location>
        <begin position="112"/>
        <end position="132"/>
    </location>
</feature>
<evidence type="ECO:0000313" key="5">
    <source>
        <dbReference type="Proteomes" id="UP001187192"/>
    </source>
</evidence>
<dbReference type="Proteomes" id="UP001187192">
    <property type="component" value="Unassembled WGS sequence"/>
</dbReference>
<dbReference type="CDD" id="cd01098">
    <property type="entry name" value="PAN_AP_plant"/>
    <property type="match status" value="1"/>
</dbReference>
<gene>
    <name evidence="4" type="ORF">TIFTF001_034039</name>
</gene>
<dbReference type="InterPro" id="IPR000719">
    <property type="entry name" value="Prot_kinase_dom"/>
</dbReference>
<dbReference type="PANTHER" id="PTHR32444:SF234">
    <property type="entry name" value="RECEPTOR-LIKE SERINE_THREONINE-PROTEIN KINASE"/>
    <property type="match status" value="1"/>
</dbReference>
<dbReference type="GO" id="GO:0004672">
    <property type="term" value="F:protein kinase activity"/>
    <property type="evidence" value="ECO:0007669"/>
    <property type="project" value="InterPro"/>
</dbReference>
<evidence type="ECO:0000259" key="3">
    <source>
        <dbReference type="PROSITE" id="PS50948"/>
    </source>
</evidence>
<protein>
    <submittedName>
        <fullName evidence="4">Uncharacterized protein</fullName>
    </submittedName>
</protein>
<keyword evidence="1" id="KW-0812">Transmembrane</keyword>
<proteinExistence type="predicted"/>
<dbReference type="InterPro" id="IPR003609">
    <property type="entry name" value="Pan_app"/>
</dbReference>
<dbReference type="SUPFAM" id="SSF56112">
    <property type="entry name" value="Protein kinase-like (PK-like)"/>
    <property type="match status" value="1"/>
</dbReference>